<dbReference type="PANTHER" id="PTHR12011:SF264">
    <property type="entry name" value="ADHESION G-PROTEIN COUPLED RECEPTOR G2"/>
    <property type="match status" value="1"/>
</dbReference>
<dbReference type="InterPro" id="IPR017452">
    <property type="entry name" value="GPCR_Rhodpsn_7TM"/>
</dbReference>
<dbReference type="GO" id="GO:0007166">
    <property type="term" value="P:cell surface receptor signaling pathway"/>
    <property type="evidence" value="ECO:0007669"/>
    <property type="project" value="InterPro"/>
</dbReference>
<comment type="subcellular location">
    <subcellularLocation>
        <location evidence="1">Apical cell membrane</location>
        <topology evidence="1">Multi-pass membrane protein</topology>
    </subcellularLocation>
</comment>
<dbReference type="InterPro" id="IPR017983">
    <property type="entry name" value="GPCR_2_secretin-like_CS"/>
</dbReference>
<feature type="compositionally biased region" description="Polar residues" evidence="16">
    <location>
        <begin position="39"/>
        <end position="49"/>
    </location>
</feature>
<feature type="region of interest" description="Disordered" evidence="16">
    <location>
        <begin position="1"/>
        <end position="131"/>
    </location>
</feature>
<dbReference type="InterPro" id="IPR057244">
    <property type="entry name" value="GAIN_B"/>
</dbReference>
<dbReference type="InterPro" id="IPR046338">
    <property type="entry name" value="GAIN_dom_sf"/>
</dbReference>
<keyword evidence="4 17" id="KW-0812">Transmembrane</keyword>
<keyword evidence="6 17" id="KW-1133">Transmembrane helix</keyword>
<feature type="domain" description="G-protein coupled receptors family 2 profile 2" evidence="19">
    <location>
        <begin position="345"/>
        <end position="601"/>
    </location>
</feature>
<dbReference type="Ensembl" id="ENSSANT00000083262.1">
    <property type="protein sequence ID" value="ENSSANP00000078325.1"/>
    <property type="gene ID" value="ENSSANG00000039017.1"/>
</dbReference>
<dbReference type="PANTHER" id="PTHR12011">
    <property type="entry name" value="ADHESION G-PROTEIN COUPLED RECEPTOR"/>
    <property type="match status" value="1"/>
</dbReference>
<dbReference type="InterPro" id="IPR000832">
    <property type="entry name" value="GPCR_2_secretin-like"/>
</dbReference>
<feature type="transmembrane region" description="Helical" evidence="17">
    <location>
        <begin position="577"/>
        <end position="600"/>
    </location>
</feature>
<dbReference type="PROSITE" id="PS50261">
    <property type="entry name" value="G_PROTEIN_RECEP_F2_4"/>
    <property type="match status" value="1"/>
</dbReference>
<dbReference type="PRINTS" id="PR00249">
    <property type="entry name" value="GPCRSECRETIN"/>
</dbReference>
<keyword evidence="12" id="KW-0807">Transducer</keyword>
<evidence type="ECO:0000259" key="19">
    <source>
        <dbReference type="PROSITE" id="PS50261"/>
    </source>
</evidence>
<keyword evidence="3" id="KW-0597">Phosphoprotein</keyword>
<keyword evidence="2" id="KW-1003">Cell membrane</keyword>
<dbReference type="SMART" id="SM00303">
    <property type="entry name" value="GPS"/>
    <property type="match status" value="1"/>
</dbReference>
<keyword evidence="9" id="KW-1015">Disulfide bond</keyword>
<protein>
    <recommendedName>
        <fullName evidence="13">Adhesion G-protein coupled receptor G2</fullName>
    </recommendedName>
    <alternativeName>
        <fullName evidence="14">G-protein coupled receptor 64</fullName>
    </alternativeName>
</protein>
<keyword evidence="8 17" id="KW-0472">Membrane</keyword>
<feature type="compositionally biased region" description="Polar residues" evidence="16">
    <location>
        <begin position="67"/>
        <end position="77"/>
    </location>
</feature>
<dbReference type="FunFam" id="2.60.220.50:FF:000003">
    <property type="entry name" value="adhesion G-protein coupled receptor G2 isoform X2"/>
    <property type="match status" value="1"/>
</dbReference>
<keyword evidence="10" id="KW-0675">Receptor</keyword>
<evidence type="ECO:0000256" key="17">
    <source>
        <dbReference type="SAM" id="Phobius"/>
    </source>
</evidence>
<evidence type="ECO:0000259" key="18">
    <source>
        <dbReference type="PROSITE" id="PS50221"/>
    </source>
</evidence>
<feature type="compositionally biased region" description="Polar residues" evidence="16">
    <location>
        <begin position="95"/>
        <end position="105"/>
    </location>
</feature>
<dbReference type="FunFam" id="1.20.1070.10:FF:000043">
    <property type="entry name" value="adhesion G-protein coupled receptor G2 isoform X1"/>
    <property type="match status" value="1"/>
</dbReference>
<keyword evidence="5" id="KW-0732">Signal</keyword>
<evidence type="ECO:0000256" key="14">
    <source>
        <dbReference type="ARBA" id="ARBA00083924"/>
    </source>
</evidence>
<sequence>MTPNITTSPVSTTGTSNNIPESSVSTTNITPNITTSPVGTTGTSNNIPESSVSTTNITPNITTSPVGTTGTSNNIPESSVSTTNITPNITTSPVGTTGTSNNIPESSVSTTNITPNITTSPVGTTGTSNNIPASLVTVDNLGMKLVIRDQTENIVFDSLALTVTKVDGTNFGKTSFTIADPLNPQVTKGLQRQVRAVESSSPLAKITLPASLTENLSPEEKKMASRVQFTFFQKSTFFRDKTLSPEKLNSHILGSSVANLSIKNLRENVTFTLRNKQPGNYVASCVFWDFDQNGGLGGWNGNGCSVKNSSTENETVCSCNHLTSFAVLLDVSRQGISDSLHAIILTFITYIGCGVSAIFLSVTLITYLAFEKLRRDIPSKILIHLSFGLLLLNLVFLLDSWLALYKDAVGLCISAAFFLHYFLLVSFTWMGLEALHMYLAIVKVFNNFMSRYMLKFSLAGWGIPLVVVIIVIAVNKDNYGLVSYGKFSDGTTDEFCWLNNNIAFYVAVVAYFCVIFVLNLAMFVVVMIHLRRIKRRNPHNNQYRSGLHDLRSIAGLTFLLGLTWGFAFFAWRPVNLAFTYLFAIFNSLQGFFIFVFHCALKENVRKQWRMYLCCGSLRLAENSGTSNHTKKTSITTADSGTLSVPRSSVSSDDSVPSQGIGQF</sequence>
<evidence type="ECO:0000313" key="22">
    <source>
        <dbReference type="Proteomes" id="UP000472260"/>
    </source>
</evidence>
<evidence type="ECO:0000256" key="4">
    <source>
        <dbReference type="ARBA" id="ARBA00022692"/>
    </source>
</evidence>
<keyword evidence="11" id="KW-0325">Glycoprotein</keyword>
<dbReference type="Gene3D" id="2.60.220.50">
    <property type="match status" value="1"/>
</dbReference>
<organism evidence="21 22">
    <name type="scientific">Sinocyclocheilus anshuiensis</name>
    <dbReference type="NCBI Taxonomy" id="1608454"/>
    <lineage>
        <taxon>Eukaryota</taxon>
        <taxon>Metazoa</taxon>
        <taxon>Chordata</taxon>
        <taxon>Craniata</taxon>
        <taxon>Vertebrata</taxon>
        <taxon>Euteleostomi</taxon>
        <taxon>Actinopterygii</taxon>
        <taxon>Neopterygii</taxon>
        <taxon>Teleostei</taxon>
        <taxon>Ostariophysi</taxon>
        <taxon>Cypriniformes</taxon>
        <taxon>Cyprinidae</taxon>
        <taxon>Cyprininae</taxon>
        <taxon>Sinocyclocheilus</taxon>
    </lineage>
</organism>
<feature type="compositionally biased region" description="Low complexity" evidence="16">
    <location>
        <begin position="78"/>
        <end position="94"/>
    </location>
</feature>
<reference evidence="21" key="2">
    <citation type="submission" date="2025-09" db="UniProtKB">
        <authorList>
            <consortium name="Ensembl"/>
        </authorList>
    </citation>
    <scope>IDENTIFICATION</scope>
</reference>
<feature type="compositionally biased region" description="Low complexity" evidence="16">
    <location>
        <begin position="643"/>
        <end position="657"/>
    </location>
</feature>
<dbReference type="Proteomes" id="UP000472260">
    <property type="component" value="Unassembled WGS sequence"/>
</dbReference>
<evidence type="ECO:0000256" key="10">
    <source>
        <dbReference type="ARBA" id="ARBA00023170"/>
    </source>
</evidence>
<dbReference type="GO" id="GO:0004930">
    <property type="term" value="F:G protein-coupled receptor activity"/>
    <property type="evidence" value="ECO:0007669"/>
    <property type="project" value="UniProtKB-KW"/>
</dbReference>
<feature type="compositionally biased region" description="Low complexity" evidence="16">
    <location>
        <begin position="50"/>
        <end position="66"/>
    </location>
</feature>
<dbReference type="Pfam" id="PF01825">
    <property type="entry name" value="GPS"/>
    <property type="match status" value="1"/>
</dbReference>
<keyword evidence="22" id="KW-1185">Reference proteome</keyword>
<dbReference type="InterPro" id="IPR000203">
    <property type="entry name" value="GPS"/>
</dbReference>
<dbReference type="AlphaFoldDB" id="A0A671R510"/>
<dbReference type="SUPFAM" id="SSF81321">
    <property type="entry name" value="Family A G protein-coupled receptor-like"/>
    <property type="match status" value="1"/>
</dbReference>
<evidence type="ECO:0000256" key="2">
    <source>
        <dbReference type="ARBA" id="ARBA00022475"/>
    </source>
</evidence>
<dbReference type="Gene3D" id="1.20.1070.10">
    <property type="entry name" value="Rhodopsin 7-helix transmembrane proteins"/>
    <property type="match status" value="1"/>
</dbReference>
<dbReference type="PROSITE" id="PS50262">
    <property type="entry name" value="G_PROTEIN_RECEP_F1_2"/>
    <property type="match status" value="1"/>
</dbReference>
<evidence type="ECO:0000256" key="8">
    <source>
        <dbReference type="ARBA" id="ARBA00023136"/>
    </source>
</evidence>
<evidence type="ECO:0000313" key="21">
    <source>
        <dbReference type="Ensembl" id="ENSSANP00000078325.1"/>
    </source>
</evidence>
<dbReference type="Pfam" id="PF00002">
    <property type="entry name" value="7tm_2"/>
    <property type="match status" value="1"/>
</dbReference>
<dbReference type="GO" id="GO:0007189">
    <property type="term" value="P:adenylate cyclase-activating G protein-coupled receptor signaling pathway"/>
    <property type="evidence" value="ECO:0007669"/>
    <property type="project" value="TreeGrafter"/>
</dbReference>
<dbReference type="PROSITE" id="PS00650">
    <property type="entry name" value="G_PROTEIN_RECEP_F2_2"/>
    <property type="match status" value="1"/>
</dbReference>
<feature type="compositionally biased region" description="Low complexity" evidence="16">
    <location>
        <begin position="22"/>
        <end position="38"/>
    </location>
</feature>
<comment type="subunit">
    <text evidence="15">Heterodimer of 2 chains generated by proteolytic processing; the large extracellular N-terminal fragment and the membrane-bound C-terminal fragment predominantly remain associated and non-covalently linked. Interacts with CFTR.</text>
</comment>
<evidence type="ECO:0000256" key="13">
    <source>
        <dbReference type="ARBA" id="ARBA00069918"/>
    </source>
</evidence>
<evidence type="ECO:0000256" key="11">
    <source>
        <dbReference type="ARBA" id="ARBA00023180"/>
    </source>
</evidence>
<accession>A0A671R510</accession>
<dbReference type="PROSITE" id="PS50221">
    <property type="entry name" value="GAIN_B"/>
    <property type="match status" value="1"/>
</dbReference>
<feature type="transmembrane region" description="Helical" evidence="17">
    <location>
        <begin position="382"/>
        <end position="402"/>
    </location>
</feature>
<keyword evidence="7" id="KW-0297">G-protein coupled receptor</keyword>
<reference evidence="21" key="1">
    <citation type="submission" date="2025-08" db="UniProtKB">
        <authorList>
            <consortium name="Ensembl"/>
        </authorList>
    </citation>
    <scope>IDENTIFICATION</scope>
</reference>
<feature type="compositionally biased region" description="Polar residues" evidence="16">
    <location>
        <begin position="1"/>
        <end position="21"/>
    </location>
</feature>
<evidence type="ECO:0000256" key="6">
    <source>
        <dbReference type="ARBA" id="ARBA00022989"/>
    </source>
</evidence>
<dbReference type="InterPro" id="IPR017981">
    <property type="entry name" value="GPCR_2-like_7TM"/>
</dbReference>
<evidence type="ECO:0000256" key="3">
    <source>
        <dbReference type="ARBA" id="ARBA00022553"/>
    </source>
</evidence>
<dbReference type="GO" id="GO:0016324">
    <property type="term" value="C:apical plasma membrane"/>
    <property type="evidence" value="ECO:0007669"/>
    <property type="project" value="UniProtKB-SubCell"/>
</dbReference>
<feature type="transmembrane region" description="Helical" evidence="17">
    <location>
        <begin position="342"/>
        <end position="370"/>
    </location>
</feature>
<feature type="transmembrane region" description="Helical" evidence="17">
    <location>
        <begin position="550"/>
        <end position="571"/>
    </location>
</feature>
<evidence type="ECO:0000256" key="15">
    <source>
        <dbReference type="ARBA" id="ARBA00093560"/>
    </source>
</evidence>
<feature type="transmembrane region" description="Helical" evidence="17">
    <location>
        <begin position="408"/>
        <end position="432"/>
    </location>
</feature>
<feature type="domain" description="G-protein coupled receptors family 1 profile" evidence="20">
    <location>
        <begin position="360"/>
        <end position="564"/>
    </location>
</feature>
<evidence type="ECO:0000256" key="7">
    <source>
        <dbReference type="ARBA" id="ARBA00023040"/>
    </source>
</evidence>
<evidence type="ECO:0000256" key="1">
    <source>
        <dbReference type="ARBA" id="ARBA00004424"/>
    </source>
</evidence>
<feature type="transmembrane region" description="Helical" evidence="17">
    <location>
        <begin position="452"/>
        <end position="474"/>
    </location>
</feature>
<feature type="compositionally biased region" description="Polar residues" evidence="16">
    <location>
        <begin position="623"/>
        <end position="642"/>
    </location>
</feature>
<feature type="domain" description="GAIN-B" evidence="18">
    <location>
        <begin position="180"/>
        <end position="335"/>
    </location>
</feature>
<evidence type="ECO:0000256" key="5">
    <source>
        <dbReference type="ARBA" id="ARBA00022729"/>
    </source>
</evidence>
<feature type="compositionally biased region" description="Low complexity" evidence="16">
    <location>
        <begin position="106"/>
        <end position="122"/>
    </location>
</feature>
<evidence type="ECO:0000256" key="16">
    <source>
        <dbReference type="SAM" id="MobiDB-lite"/>
    </source>
</evidence>
<feature type="transmembrane region" description="Helical" evidence="17">
    <location>
        <begin position="502"/>
        <end position="530"/>
    </location>
</feature>
<proteinExistence type="predicted"/>
<evidence type="ECO:0000256" key="12">
    <source>
        <dbReference type="ARBA" id="ARBA00023224"/>
    </source>
</evidence>
<evidence type="ECO:0000259" key="20">
    <source>
        <dbReference type="PROSITE" id="PS50262"/>
    </source>
</evidence>
<feature type="region of interest" description="Disordered" evidence="16">
    <location>
        <begin position="623"/>
        <end position="663"/>
    </location>
</feature>
<name>A0A671R510_9TELE</name>
<evidence type="ECO:0000256" key="9">
    <source>
        <dbReference type="ARBA" id="ARBA00023157"/>
    </source>
</evidence>